<keyword evidence="1" id="KW-1133">Transmembrane helix</keyword>
<organism evidence="2 3">
    <name type="scientific">Limnoglobus roseus</name>
    <dbReference type="NCBI Taxonomy" id="2598579"/>
    <lineage>
        <taxon>Bacteria</taxon>
        <taxon>Pseudomonadati</taxon>
        <taxon>Planctomycetota</taxon>
        <taxon>Planctomycetia</taxon>
        <taxon>Gemmatales</taxon>
        <taxon>Gemmataceae</taxon>
        <taxon>Limnoglobus</taxon>
    </lineage>
</organism>
<proteinExistence type="predicted"/>
<protein>
    <submittedName>
        <fullName evidence="2">Uncharacterized protein</fullName>
    </submittedName>
</protein>
<dbReference type="Proteomes" id="UP000324974">
    <property type="component" value="Chromosome"/>
</dbReference>
<dbReference type="AlphaFoldDB" id="A0A5C1AK02"/>
<keyword evidence="1" id="KW-0812">Transmembrane</keyword>
<evidence type="ECO:0000313" key="3">
    <source>
        <dbReference type="Proteomes" id="UP000324974"/>
    </source>
</evidence>
<name>A0A5C1AK02_9BACT</name>
<evidence type="ECO:0000256" key="1">
    <source>
        <dbReference type="SAM" id="Phobius"/>
    </source>
</evidence>
<gene>
    <name evidence="2" type="ORF">PX52LOC_06055</name>
</gene>
<keyword evidence="1" id="KW-0472">Membrane</keyword>
<reference evidence="3" key="1">
    <citation type="submission" date="2019-08" db="EMBL/GenBank/DDBJ databases">
        <title>Limnoglobus roseus gen. nov., sp. nov., a novel freshwater planctomycete with a giant genome from the family Gemmataceae.</title>
        <authorList>
            <person name="Kulichevskaya I.S."/>
            <person name="Naumoff D.G."/>
            <person name="Miroshnikov K."/>
            <person name="Ivanova A."/>
            <person name="Philippov D.A."/>
            <person name="Hakobyan A."/>
            <person name="Rijpstra I.C."/>
            <person name="Sinninghe Damste J.S."/>
            <person name="Liesack W."/>
            <person name="Dedysh S.N."/>
        </authorList>
    </citation>
    <scope>NUCLEOTIDE SEQUENCE [LARGE SCALE GENOMIC DNA]</scope>
    <source>
        <strain evidence="3">PX52</strain>
    </source>
</reference>
<accession>A0A5C1AK02</accession>
<feature type="transmembrane region" description="Helical" evidence="1">
    <location>
        <begin position="38"/>
        <end position="57"/>
    </location>
</feature>
<dbReference type="EMBL" id="CP042425">
    <property type="protein sequence ID" value="QEL19005.1"/>
    <property type="molecule type" value="Genomic_DNA"/>
</dbReference>
<sequence>MARPPASATKLASRMACVAACVAGGVWLGEGVKGRGGLLIWCGGGMIGSGLLLEYLWHRSDRKTLDGPPPSGEDDLSRT</sequence>
<keyword evidence="3" id="KW-1185">Reference proteome</keyword>
<dbReference type="KEGG" id="lrs:PX52LOC_06055"/>
<dbReference type="RefSeq" id="WP_149113449.1">
    <property type="nucleotide sequence ID" value="NZ_CP042425.1"/>
</dbReference>
<evidence type="ECO:0000313" key="2">
    <source>
        <dbReference type="EMBL" id="QEL19005.1"/>
    </source>
</evidence>